<keyword evidence="3" id="KW-0677">Repeat</keyword>
<evidence type="ECO:0000256" key="1">
    <source>
        <dbReference type="ARBA" id="ARBA00004604"/>
    </source>
</evidence>
<dbReference type="EMBL" id="CP119922">
    <property type="protein sequence ID" value="WFD17447.1"/>
    <property type="molecule type" value="Genomic_DNA"/>
</dbReference>
<feature type="repeat" description="WD" evidence="5">
    <location>
        <begin position="315"/>
        <end position="351"/>
    </location>
</feature>
<evidence type="ECO:0000259" key="6">
    <source>
        <dbReference type="Pfam" id="PF08625"/>
    </source>
</evidence>
<dbReference type="PROSITE" id="PS50082">
    <property type="entry name" value="WD_REPEATS_2"/>
    <property type="match status" value="7"/>
</dbReference>
<dbReference type="PROSITE" id="PS00678">
    <property type="entry name" value="WD_REPEATS_1"/>
    <property type="match status" value="5"/>
</dbReference>
<dbReference type="PROSITE" id="PS50294">
    <property type="entry name" value="WD_REPEATS_REGION"/>
    <property type="match status" value="7"/>
</dbReference>
<evidence type="ECO:0000256" key="3">
    <source>
        <dbReference type="ARBA" id="ARBA00022737"/>
    </source>
</evidence>
<dbReference type="SUPFAM" id="SSF50978">
    <property type="entry name" value="WD40 repeat-like"/>
    <property type="match status" value="2"/>
</dbReference>
<organism evidence="7 8">
    <name type="scientific">Malassezia arunalokei</name>
    <dbReference type="NCBI Taxonomy" id="1514897"/>
    <lineage>
        <taxon>Eukaryota</taxon>
        <taxon>Fungi</taxon>
        <taxon>Dikarya</taxon>
        <taxon>Basidiomycota</taxon>
        <taxon>Ustilaginomycotina</taxon>
        <taxon>Malasseziomycetes</taxon>
        <taxon>Malasseziales</taxon>
        <taxon>Malasseziaceae</taxon>
        <taxon>Malassezia</taxon>
    </lineage>
</organism>
<feature type="repeat" description="WD" evidence="5">
    <location>
        <begin position="218"/>
        <end position="259"/>
    </location>
</feature>
<keyword evidence="8" id="KW-1185">Reference proteome</keyword>
<dbReference type="GO" id="GO:0030686">
    <property type="term" value="C:90S preribosome"/>
    <property type="evidence" value="ECO:0007669"/>
    <property type="project" value="TreeGrafter"/>
</dbReference>
<dbReference type="Proteomes" id="UP001217582">
    <property type="component" value="Chromosome 7"/>
</dbReference>
<feature type="repeat" description="WD" evidence="5">
    <location>
        <begin position="493"/>
        <end position="522"/>
    </location>
</feature>
<dbReference type="Pfam" id="PF08625">
    <property type="entry name" value="Utp13"/>
    <property type="match status" value="1"/>
</dbReference>
<dbReference type="Gene3D" id="2.130.10.10">
    <property type="entry name" value="YVTN repeat-like/Quinoprotein amine dehydrogenase"/>
    <property type="match status" value="4"/>
</dbReference>
<dbReference type="GO" id="GO:0034511">
    <property type="term" value="F:U3 snoRNA binding"/>
    <property type="evidence" value="ECO:0007669"/>
    <property type="project" value="TreeGrafter"/>
</dbReference>
<dbReference type="GO" id="GO:0000480">
    <property type="term" value="P:endonucleolytic cleavage in 5'-ETS of tricistronic rRNA transcript (SSU-rRNA, 5.8S rRNA, LSU-rRNA)"/>
    <property type="evidence" value="ECO:0007669"/>
    <property type="project" value="TreeGrafter"/>
</dbReference>
<reference evidence="7 8" key="1">
    <citation type="submission" date="2023-03" db="EMBL/GenBank/DDBJ databases">
        <title>Mating type loci evolution in Malassezia.</title>
        <authorList>
            <person name="Coelho M.A."/>
        </authorList>
    </citation>
    <scope>NUCLEOTIDE SEQUENCE [LARGE SCALE GENOMIC DNA]</scope>
    <source>
        <strain evidence="7 8">CBS 13387</strain>
    </source>
</reference>
<evidence type="ECO:0000256" key="5">
    <source>
        <dbReference type="PROSITE-ProRule" id="PRU00221"/>
    </source>
</evidence>
<feature type="repeat" description="WD" evidence="5">
    <location>
        <begin position="591"/>
        <end position="624"/>
    </location>
</feature>
<evidence type="ECO:0000313" key="7">
    <source>
        <dbReference type="EMBL" id="WFD17447.1"/>
    </source>
</evidence>
<sequence length="962" mass="105913">MVSGSIRMLRAPASRSMGIVRGLHMTKVARGAQQPMSEAQTAEYPREGFNSRLWTLGIAAIAGGAITNHFLKKYVKGDEEAAKPFFTDLIESCSTSTDKIREANQEHIDLSIKRAEAQLMIQDAQKPSTHRSEALDPFYSGGAVAVTSDAVWIAATFGTDVHMVEARTSRILHKIAGDGEDIQSLTLSNDDTYLVTASRSLALHFYVLPGMEHVRTISKAHEAPVALMAVDPTSSLLATGSADGSVKIWDMRGGYCTHVFRGHGGVISALCWHVESPSKAGRRVQLFTGCVDGKVRVWDLHGHKKAMHAKPSAVLNAHAGVVRGISLSSDGQTLVSGARDQTLVFWDARDGHWHRREIQLAHERIEALHFLPDVPYFYTAGSRGALRVWDTKGRVVSEQTVERVDEDEEDELRGLVDAVLASNTIVTVSATQDLAFFVWDGQLVQTRQLVGYNDEIVDLALVQTHFLAVASNNSQLRIYRLDTQDRDHDVALVDGHSDMVLSIDTNGEWLVSGSKDHTARIWARVHDGRHGWVCLGVCEGHAESVGCVVFSKKEDAPFVITASQDRTVKLWDLSVLTKDSRNVKLSSLLTLKIHDKDINSIDIAPNNALLVSGSQDRTAKVFRLHYAPPRKNAKPTASLELLSTCRGHKRGVWSVQFSPAEQAFATASSDQTVRMWSLKDFTCVRVFEGHTGSVLRLRYTPSGTQIVSSGNDGLIKIWNVRDEECAVTIDAHEDKIWTLVVRDETPTTPLQIVSGAADSTIAVWNDTTEVVEAEQAAAAKDAVEREQAFTNLVLLQDYRSAIALAFQMNQPRRLLQLFTQVAASRPEEDAIVSMERLFQDALGTADAQSGSITGLATVDDILRDLPRSQLAQLLVYVRDWNTSARTSPIAQLVLHAIVRQWDAESILDAIEDARASLQVSAVALLEGLVPYTERHYARVDRMLVESAMLEYTLQAMDTIIGE</sequence>
<dbReference type="InterPro" id="IPR020472">
    <property type="entry name" value="WD40_PAC1"/>
</dbReference>
<feature type="repeat" description="WD" evidence="5">
    <location>
        <begin position="538"/>
        <end position="574"/>
    </location>
</feature>
<dbReference type="InterPro" id="IPR013934">
    <property type="entry name" value="Utp13_C"/>
</dbReference>
<dbReference type="AlphaFoldDB" id="A0AAJ5Z3Z3"/>
<feature type="repeat" description="WD" evidence="5">
    <location>
        <begin position="645"/>
        <end position="686"/>
    </location>
</feature>
<dbReference type="PANTHER" id="PTHR19854">
    <property type="entry name" value="TRANSDUCIN BETA-LIKE 3"/>
    <property type="match status" value="1"/>
</dbReference>
<dbReference type="InterPro" id="IPR015943">
    <property type="entry name" value="WD40/YVTN_repeat-like_dom_sf"/>
</dbReference>
<dbReference type="PANTHER" id="PTHR19854:SF15">
    <property type="entry name" value="TRANSDUCIN BETA-LIKE PROTEIN 3"/>
    <property type="match status" value="1"/>
</dbReference>
<comment type="subcellular location">
    <subcellularLocation>
        <location evidence="1">Nucleus</location>
        <location evidence="1">Nucleolus</location>
    </subcellularLocation>
</comment>
<feature type="domain" description="U3 small nucleolar RNA-associated protein 13 C-terminal" evidence="6">
    <location>
        <begin position="786"/>
        <end position="956"/>
    </location>
</feature>
<dbReference type="InterPro" id="IPR019775">
    <property type="entry name" value="WD40_repeat_CS"/>
</dbReference>
<evidence type="ECO:0000256" key="2">
    <source>
        <dbReference type="ARBA" id="ARBA00022574"/>
    </source>
</evidence>
<dbReference type="GO" id="GO:0000472">
    <property type="term" value="P:endonucleolytic cleavage to generate mature 5'-end of SSU-rRNA from (SSU-rRNA, 5.8S rRNA, LSU-rRNA)"/>
    <property type="evidence" value="ECO:0007669"/>
    <property type="project" value="TreeGrafter"/>
</dbReference>
<dbReference type="SMART" id="SM00320">
    <property type="entry name" value="WD40"/>
    <property type="match status" value="12"/>
</dbReference>
<dbReference type="GO" id="GO:0032040">
    <property type="term" value="C:small-subunit processome"/>
    <property type="evidence" value="ECO:0007669"/>
    <property type="project" value="InterPro"/>
</dbReference>
<accession>A0AAJ5Z3Z3</accession>
<name>A0AAJ5Z3Z3_9BASI</name>
<dbReference type="InterPro" id="IPR001680">
    <property type="entry name" value="WD40_rpt"/>
</dbReference>
<dbReference type="CDD" id="cd00200">
    <property type="entry name" value="WD40"/>
    <property type="match status" value="1"/>
</dbReference>
<evidence type="ECO:0000256" key="4">
    <source>
        <dbReference type="ARBA" id="ARBA00023242"/>
    </source>
</evidence>
<dbReference type="Pfam" id="PF00400">
    <property type="entry name" value="WD40"/>
    <property type="match status" value="9"/>
</dbReference>
<dbReference type="PRINTS" id="PR00320">
    <property type="entry name" value="GPROTEINBRPT"/>
</dbReference>
<protein>
    <submittedName>
        <fullName evidence="7">U3 small nucleolar RNA-associated protein 13</fullName>
    </submittedName>
</protein>
<keyword evidence="4" id="KW-0539">Nucleus</keyword>
<gene>
    <name evidence="7" type="primary">utp13</name>
    <name evidence="7" type="ORF">MARU1_003501</name>
</gene>
<proteinExistence type="predicted"/>
<keyword evidence="2 5" id="KW-0853">WD repeat</keyword>
<evidence type="ECO:0000313" key="8">
    <source>
        <dbReference type="Proteomes" id="UP001217582"/>
    </source>
</evidence>
<feature type="repeat" description="WD" evidence="5">
    <location>
        <begin position="687"/>
        <end position="728"/>
    </location>
</feature>
<dbReference type="InterPro" id="IPR036322">
    <property type="entry name" value="WD40_repeat_dom_sf"/>
</dbReference>